<dbReference type="InterPro" id="IPR055259">
    <property type="entry name" value="YkvP/CgeB_Glyco_trans-like"/>
</dbReference>
<keyword evidence="3" id="KW-1185">Reference proteome</keyword>
<dbReference type="EMBL" id="JADGMQ010000007">
    <property type="protein sequence ID" value="MBI1621277.1"/>
    <property type="molecule type" value="Genomic_DNA"/>
</dbReference>
<dbReference type="RefSeq" id="WP_198476670.1">
    <property type="nucleotide sequence ID" value="NZ_JADGMQ010000007.1"/>
</dbReference>
<dbReference type="SUPFAM" id="SSF53756">
    <property type="entry name" value="UDP-Glycosyltransferase/glycogen phosphorylase"/>
    <property type="match status" value="1"/>
</dbReference>
<accession>A0ABS0SDD5</accession>
<reference evidence="2 3" key="1">
    <citation type="submission" date="2020-10" db="EMBL/GenBank/DDBJ databases">
        <title>Aquamicrobium zhengzhouensis sp. nov., a exopolysaccharide producing bacterium isolated from farmland soil.</title>
        <authorList>
            <person name="Wang X."/>
        </authorList>
    </citation>
    <scope>NUCLEOTIDE SEQUENCE [LARGE SCALE GENOMIC DNA]</scope>
    <source>
        <strain evidence="3">cd-1</strain>
    </source>
</reference>
<sequence>MRFVFYTHSLVSDWNHGNAHFLRGIMRELIAEGHQAVALEPANSWSRANLVANEGREAEQRFAGDFPQLEAITYAENFDHDAALADADVVVVHEWTDPALAARIGLMRRQGARFKLLFHDTHHRAVSANAEIAAFDLRDYDLVLAFGEALREEYLRAGWGRQVVTWHEAADTALFRPFADPEKEGDLVWIGNWGDGERTREINHFLIEPVKKLGLTAKIHGVRYPDDALEALKDAGITYGSWVANAEVPKVFSRYRATVHIPRRPYVESLPGIPTIRVFEALACSIPLVSAPWRDSESLFRPGTDFLVANNGSEMEAQLAMLLNEPSAAQEIAASGLETVLSRHTCRHRVKELLGHLATLGLVQPPSRSPATKEAAE</sequence>
<gene>
    <name evidence="2" type="ORF">IOD40_11445</name>
</gene>
<organism evidence="2 3">
    <name type="scientific">Aquamicrobium zhengzhouense</name>
    <dbReference type="NCBI Taxonomy" id="2781738"/>
    <lineage>
        <taxon>Bacteria</taxon>
        <taxon>Pseudomonadati</taxon>
        <taxon>Pseudomonadota</taxon>
        <taxon>Alphaproteobacteria</taxon>
        <taxon>Hyphomicrobiales</taxon>
        <taxon>Phyllobacteriaceae</taxon>
        <taxon>Aquamicrobium</taxon>
    </lineage>
</organism>
<evidence type="ECO:0000259" key="1">
    <source>
        <dbReference type="Pfam" id="PF13524"/>
    </source>
</evidence>
<evidence type="ECO:0000313" key="3">
    <source>
        <dbReference type="Proteomes" id="UP000601789"/>
    </source>
</evidence>
<dbReference type="Pfam" id="PF13524">
    <property type="entry name" value="Glyco_trans_1_2"/>
    <property type="match status" value="1"/>
</dbReference>
<evidence type="ECO:0000313" key="2">
    <source>
        <dbReference type="EMBL" id="MBI1621277.1"/>
    </source>
</evidence>
<name>A0ABS0SDD5_9HYPH</name>
<proteinExistence type="predicted"/>
<feature type="domain" description="Spore protein YkvP/CgeB glycosyl transferase-like" evidence="1">
    <location>
        <begin position="201"/>
        <end position="354"/>
    </location>
</feature>
<dbReference type="Proteomes" id="UP000601789">
    <property type="component" value="Unassembled WGS sequence"/>
</dbReference>
<comment type="caution">
    <text evidence="2">The sequence shown here is derived from an EMBL/GenBank/DDBJ whole genome shotgun (WGS) entry which is preliminary data.</text>
</comment>
<protein>
    <submittedName>
        <fullName evidence="2">Glycosyltransferase</fullName>
    </submittedName>
</protein>
<dbReference type="Gene3D" id="3.40.50.2000">
    <property type="entry name" value="Glycogen Phosphorylase B"/>
    <property type="match status" value="2"/>
</dbReference>